<dbReference type="PATRIC" id="fig|1447256.3.peg.1599"/>
<dbReference type="EMBL" id="JAIQ01000117">
    <property type="protein sequence ID" value="KLD98663.1"/>
    <property type="molecule type" value="Genomic_DNA"/>
</dbReference>
<dbReference type="Proteomes" id="UP000035514">
    <property type="component" value="Unassembled WGS sequence"/>
</dbReference>
<proteinExistence type="predicted"/>
<gene>
    <name evidence="1" type="ORF">AA20_08200</name>
</gene>
<sequence>MIALSILENILEEDSVENLSLLGSTLKYRQTKEDIEKKKRKNLELINERRKRIQETFLLLQKEQNSLFINNDK</sequence>
<reference evidence="1 2" key="1">
    <citation type="submission" date="2014-01" db="EMBL/GenBank/DDBJ databases">
        <title>Development of a Comparative Genomic Fingerprinting Assay for High Resolution Genotyping of Arcobacter butzleri.</title>
        <authorList>
            <person name="Webb A.L."/>
            <person name="Inglis G.D."/>
            <person name="Kruczkiewicz P."/>
            <person name="Selinger L.B."/>
            <person name="Taboada E.N."/>
        </authorList>
    </citation>
    <scope>NUCLEOTIDE SEQUENCE [LARGE SCALE GENOMIC DNA]</scope>
    <source>
        <strain evidence="1 2">L348</strain>
    </source>
</reference>
<name>A0A0G9JWN1_9BACT</name>
<organism evidence="1 2">
    <name type="scientific">Aliarcobacter butzleri L348</name>
    <dbReference type="NCBI Taxonomy" id="1447256"/>
    <lineage>
        <taxon>Bacteria</taxon>
        <taxon>Pseudomonadati</taxon>
        <taxon>Campylobacterota</taxon>
        <taxon>Epsilonproteobacteria</taxon>
        <taxon>Campylobacterales</taxon>
        <taxon>Arcobacteraceae</taxon>
        <taxon>Aliarcobacter</taxon>
    </lineage>
</organism>
<comment type="caution">
    <text evidence="1">The sequence shown here is derived from an EMBL/GenBank/DDBJ whole genome shotgun (WGS) entry which is preliminary data.</text>
</comment>
<protein>
    <submittedName>
        <fullName evidence="1">Uncharacterized protein</fullName>
    </submittedName>
</protein>
<evidence type="ECO:0000313" key="2">
    <source>
        <dbReference type="Proteomes" id="UP000035514"/>
    </source>
</evidence>
<evidence type="ECO:0000313" key="1">
    <source>
        <dbReference type="EMBL" id="KLD98663.1"/>
    </source>
</evidence>
<accession>A0A0G9JWN1</accession>
<dbReference type="RefSeq" id="WP_046996935.1">
    <property type="nucleotide sequence ID" value="NZ_JAIQ01000117.1"/>
</dbReference>
<dbReference type="AlphaFoldDB" id="A0A0G9JWN1"/>